<dbReference type="InterPro" id="IPR045281">
    <property type="entry name" value="CONSTANS-like"/>
</dbReference>
<gene>
    <name evidence="6" type="ORF">HRI_001036700</name>
</gene>
<comment type="caution">
    <text evidence="6">The sequence shown here is derived from an EMBL/GenBank/DDBJ whole genome shotgun (WGS) entry which is preliminary data.</text>
</comment>
<dbReference type="Proteomes" id="UP001165190">
    <property type="component" value="Unassembled WGS sequence"/>
</dbReference>
<evidence type="ECO:0000313" key="7">
    <source>
        <dbReference type="Proteomes" id="UP001165190"/>
    </source>
</evidence>
<evidence type="ECO:0000313" key="6">
    <source>
        <dbReference type="EMBL" id="GMI73674.1"/>
    </source>
</evidence>
<evidence type="ECO:0000256" key="1">
    <source>
        <dbReference type="ARBA" id="ARBA00004123"/>
    </source>
</evidence>
<keyword evidence="2 3" id="KW-0539">Nucleus</keyword>
<dbReference type="EMBL" id="BSYR01000010">
    <property type="protein sequence ID" value="GMI73674.1"/>
    <property type="molecule type" value="Genomic_DNA"/>
</dbReference>
<evidence type="ECO:0000256" key="3">
    <source>
        <dbReference type="PROSITE-ProRule" id="PRU00357"/>
    </source>
</evidence>
<proteinExistence type="predicted"/>
<organism evidence="6 7">
    <name type="scientific">Hibiscus trionum</name>
    <name type="common">Flower of an hour</name>
    <dbReference type="NCBI Taxonomy" id="183268"/>
    <lineage>
        <taxon>Eukaryota</taxon>
        <taxon>Viridiplantae</taxon>
        <taxon>Streptophyta</taxon>
        <taxon>Embryophyta</taxon>
        <taxon>Tracheophyta</taxon>
        <taxon>Spermatophyta</taxon>
        <taxon>Magnoliopsida</taxon>
        <taxon>eudicotyledons</taxon>
        <taxon>Gunneridae</taxon>
        <taxon>Pentapetalae</taxon>
        <taxon>rosids</taxon>
        <taxon>malvids</taxon>
        <taxon>Malvales</taxon>
        <taxon>Malvaceae</taxon>
        <taxon>Malvoideae</taxon>
        <taxon>Hibiscus</taxon>
    </lineage>
</organism>
<accession>A0A9W7H9Z6</accession>
<evidence type="ECO:0000259" key="5">
    <source>
        <dbReference type="PROSITE" id="PS51017"/>
    </source>
</evidence>
<reference evidence="6" key="1">
    <citation type="submission" date="2023-05" db="EMBL/GenBank/DDBJ databases">
        <title>Genome and transcriptome analyses reveal genes involved in the formation of fine ridges on petal epidermal cells in Hibiscus trionum.</title>
        <authorList>
            <person name="Koshimizu S."/>
            <person name="Masuda S."/>
            <person name="Ishii T."/>
            <person name="Shirasu K."/>
            <person name="Hoshino A."/>
            <person name="Arita M."/>
        </authorList>
    </citation>
    <scope>NUCLEOTIDE SEQUENCE</scope>
    <source>
        <strain evidence="6">Hamamatsu line</strain>
    </source>
</reference>
<dbReference type="PANTHER" id="PTHR31319:SF97">
    <property type="entry name" value="CCT DOMAIN-CONTAINING PROTEIN"/>
    <property type="match status" value="1"/>
</dbReference>
<sequence>MYGLGSMIQCICEENCFSRLGWLREFHVETACFAPSCAELLYNALEAESTYIKNVQCFSQPKCMNGNLIDFGREQQGNAVKLGQESLQNEGQLEENSNRLVKEVAHCSEACEPNASKLEENPAFVKGMTQNDAAGVQSNRGNVDVMVRVGCNDELDEPPTGAVDLIGSFNNQPRGTFTLSYLSDSADEVEFSPQLELCLRRSCFSKVKNEVTTERHMLNHSDASAFSWYKNSKSLQSIFPTLAGNQTAMKEGDSKLGQHLECNNYNIQPHVVSRRDSREKLPTAVVGQSKLKFPSTQLGLIPVPGVRMHDMYVACKNIIPQVDYGQTGLSPVWRPKPAGQRECFPFPLTTSMHSNLESNDSEQGYHQKNDEATNCSIDETVQEQDKQELVGELRYCSPITDQSAYSSLCNGTGNNENSTALVGVSSRSDASASASFSAAVDKGTNKASFNDSNFFSHDGLKGMDTRSGQREAALTKFRLKRKDQCFEKKVRYQNRKRLAEQRPRVKGRFVRQVQNESPKTDADSH</sequence>
<dbReference type="GO" id="GO:0005634">
    <property type="term" value="C:nucleus"/>
    <property type="evidence" value="ECO:0007669"/>
    <property type="project" value="UniProtKB-SubCell"/>
</dbReference>
<evidence type="ECO:0000256" key="4">
    <source>
        <dbReference type="SAM" id="MobiDB-lite"/>
    </source>
</evidence>
<dbReference type="AlphaFoldDB" id="A0A9W7H9Z6"/>
<dbReference type="Pfam" id="PF06203">
    <property type="entry name" value="CCT"/>
    <property type="match status" value="1"/>
</dbReference>
<comment type="subcellular location">
    <subcellularLocation>
        <location evidence="1 3">Nucleus</location>
    </subcellularLocation>
</comment>
<dbReference type="PROSITE" id="PS51017">
    <property type="entry name" value="CCT"/>
    <property type="match status" value="1"/>
</dbReference>
<dbReference type="PANTHER" id="PTHR31319">
    <property type="entry name" value="ZINC FINGER PROTEIN CONSTANS-LIKE 4"/>
    <property type="match status" value="1"/>
</dbReference>
<dbReference type="GO" id="GO:0003700">
    <property type="term" value="F:DNA-binding transcription factor activity"/>
    <property type="evidence" value="ECO:0007669"/>
    <property type="project" value="TreeGrafter"/>
</dbReference>
<feature type="region of interest" description="Disordered" evidence="4">
    <location>
        <begin position="500"/>
        <end position="525"/>
    </location>
</feature>
<name>A0A9W7H9Z6_HIBTR</name>
<keyword evidence="7" id="KW-1185">Reference proteome</keyword>
<dbReference type="GO" id="GO:0009909">
    <property type="term" value="P:regulation of flower development"/>
    <property type="evidence" value="ECO:0007669"/>
    <property type="project" value="InterPro"/>
</dbReference>
<feature type="domain" description="CCT" evidence="5">
    <location>
        <begin position="470"/>
        <end position="512"/>
    </location>
</feature>
<dbReference type="InterPro" id="IPR010402">
    <property type="entry name" value="CCT_domain"/>
</dbReference>
<dbReference type="OrthoDB" id="60033at2759"/>
<dbReference type="GO" id="GO:2000028">
    <property type="term" value="P:regulation of photoperiodism, flowering"/>
    <property type="evidence" value="ECO:0007669"/>
    <property type="project" value="TreeGrafter"/>
</dbReference>
<protein>
    <recommendedName>
        <fullName evidence="5">CCT domain-containing protein</fullName>
    </recommendedName>
</protein>
<evidence type="ECO:0000256" key="2">
    <source>
        <dbReference type="ARBA" id="ARBA00023242"/>
    </source>
</evidence>